<dbReference type="Gene3D" id="1.20.1250.20">
    <property type="entry name" value="MFS general substrate transporter like domains"/>
    <property type="match status" value="2"/>
</dbReference>
<dbReference type="InterPro" id="IPR020846">
    <property type="entry name" value="MFS_dom"/>
</dbReference>
<evidence type="ECO:0000259" key="7">
    <source>
        <dbReference type="PROSITE" id="PS50850"/>
    </source>
</evidence>
<feature type="transmembrane region" description="Helical" evidence="6">
    <location>
        <begin position="376"/>
        <end position="398"/>
    </location>
</feature>
<feature type="transmembrane region" description="Helical" evidence="6">
    <location>
        <begin position="56"/>
        <end position="77"/>
    </location>
</feature>
<feature type="transmembrane region" description="Helical" evidence="6">
    <location>
        <begin position="281"/>
        <end position="302"/>
    </location>
</feature>
<keyword evidence="5 6" id="KW-0472">Membrane</keyword>
<evidence type="ECO:0000256" key="3">
    <source>
        <dbReference type="ARBA" id="ARBA00022692"/>
    </source>
</evidence>
<feature type="transmembrane region" description="Helical" evidence="6">
    <location>
        <begin position="190"/>
        <end position="210"/>
    </location>
</feature>
<comment type="subcellular location">
    <subcellularLocation>
        <location evidence="1">Membrane</location>
        <topology evidence="1">Multi-pass membrane protein</topology>
    </subcellularLocation>
</comment>
<feature type="domain" description="Major facilitator superfamily (MFS) profile" evidence="7">
    <location>
        <begin position="22"/>
        <end position="437"/>
    </location>
</feature>
<evidence type="ECO:0000256" key="1">
    <source>
        <dbReference type="ARBA" id="ARBA00004141"/>
    </source>
</evidence>
<feature type="transmembrane region" description="Helical" evidence="6">
    <location>
        <begin position="148"/>
        <end position="170"/>
    </location>
</feature>
<feature type="transmembrane region" description="Helical" evidence="6">
    <location>
        <begin position="341"/>
        <end position="364"/>
    </location>
</feature>
<accession>A0A381UHI9</accession>
<dbReference type="InterPro" id="IPR044770">
    <property type="entry name" value="MFS_spinster-like"/>
</dbReference>
<reference evidence="8" key="1">
    <citation type="submission" date="2018-05" db="EMBL/GenBank/DDBJ databases">
        <authorList>
            <person name="Lanie J.A."/>
            <person name="Ng W.-L."/>
            <person name="Kazmierczak K.M."/>
            <person name="Andrzejewski T.M."/>
            <person name="Davidsen T.M."/>
            <person name="Wayne K.J."/>
            <person name="Tettelin H."/>
            <person name="Glass J.I."/>
            <person name="Rusch D."/>
            <person name="Podicherti R."/>
            <person name="Tsui H.-C.T."/>
            <person name="Winkler M.E."/>
        </authorList>
    </citation>
    <scope>NUCLEOTIDE SEQUENCE</scope>
</reference>
<keyword evidence="2" id="KW-0813">Transport</keyword>
<dbReference type="Pfam" id="PF07690">
    <property type="entry name" value="MFS_1"/>
    <property type="match status" value="1"/>
</dbReference>
<dbReference type="GO" id="GO:0016020">
    <property type="term" value="C:membrane"/>
    <property type="evidence" value="ECO:0007669"/>
    <property type="project" value="UniProtKB-SubCell"/>
</dbReference>
<dbReference type="EMBL" id="UINC01006215">
    <property type="protein sequence ID" value="SVA26193.1"/>
    <property type="molecule type" value="Genomic_DNA"/>
</dbReference>
<gene>
    <name evidence="8" type="ORF">METZ01_LOCUS79047</name>
</gene>
<feature type="transmembrane region" description="Helical" evidence="6">
    <location>
        <begin position="89"/>
        <end position="107"/>
    </location>
</feature>
<evidence type="ECO:0000256" key="2">
    <source>
        <dbReference type="ARBA" id="ARBA00022448"/>
    </source>
</evidence>
<protein>
    <recommendedName>
        <fullName evidence="7">Major facilitator superfamily (MFS) profile domain-containing protein</fullName>
    </recommendedName>
</protein>
<organism evidence="8">
    <name type="scientific">marine metagenome</name>
    <dbReference type="NCBI Taxonomy" id="408172"/>
    <lineage>
        <taxon>unclassified sequences</taxon>
        <taxon>metagenomes</taxon>
        <taxon>ecological metagenomes</taxon>
    </lineage>
</organism>
<evidence type="ECO:0000313" key="8">
    <source>
        <dbReference type="EMBL" id="SVA26193.1"/>
    </source>
</evidence>
<dbReference type="CDD" id="cd17328">
    <property type="entry name" value="MFS_spinster_like"/>
    <property type="match status" value="1"/>
</dbReference>
<evidence type="ECO:0000256" key="5">
    <source>
        <dbReference type="ARBA" id="ARBA00023136"/>
    </source>
</evidence>
<sequence length="444" mass="47313">VVERVSSSATRGDASLGYAWYVVAVLVVAQAFSFLDRMIMGLLVGPIRESFQISDTQYSLLAGLAFSLFYAVMGLPLARIADSKSRRNLIAAGVAVWSAMTALCGLARGFWSLFIARTGVGVGEATLAPGAYSMITDYFPRRILARALSVYMVGVTLGSGLAYMVGGAVVASLENVEQIVLPLLGPMHGWQLTFFIVGLPGIFVSILLMATVREPQRRGVGVDGADSIPFSEVAQYLWERRSAFAGHIFGISIFVMVVYALNLWGPTYFIRTFDYSPAEAGWVFGIVMIAAGTAGLLLAGTIADAWMQRGTKDAYVRTILLSIICITPCAVTLGFTSTEAVGILAMALAVFFSAFQGGIAGGTLQLMTPNRMRGQVIAIYTLVANLIGLGLGPTVVAATTDYVFGYDEAIGQSIALSAAVMCPLGGLLLWRSLPAIRRQLEEQS</sequence>
<dbReference type="PANTHER" id="PTHR23505:SF79">
    <property type="entry name" value="PROTEIN SPINSTER"/>
    <property type="match status" value="1"/>
</dbReference>
<dbReference type="PANTHER" id="PTHR23505">
    <property type="entry name" value="SPINSTER"/>
    <property type="match status" value="1"/>
</dbReference>
<dbReference type="GO" id="GO:0022857">
    <property type="term" value="F:transmembrane transporter activity"/>
    <property type="evidence" value="ECO:0007669"/>
    <property type="project" value="InterPro"/>
</dbReference>
<dbReference type="InterPro" id="IPR036259">
    <property type="entry name" value="MFS_trans_sf"/>
</dbReference>
<evidence type="ECO:0000256" key="4">
    <source>
        <dbReference type="ARBA" id="ARBA00022989"/>
    </source>
</evidence>
<feature type="transmembrane region" description="Helical" evidence="6">
    <location>
        <begin position="314"/>
        <end position="335"/>
    </location>
</feature>
<dbReference type="AlphaFoldDB" id="A0A381UHI9"/>
<feature type="transmembrane region" description="Helical" evidence="6">
    <location>
        <begin position="243"/>
        <end position="261"/>
    </location>
</feature>
<keyword evidence="4 6" id="KW-1133">Transmembrane helix</keyword>
<evidence type="ECO:0000256" key="6">
    <source>
        <dbReference type="SAM" id="Phobius"/>
    </source>
</evidence>
<keyword evidence="3 6" id="KW-0812">Transmembrane</keyword>
<feature type="transmembrane region" description="Helical" evidence="6">
    <location>
        <begin position="18"/>
        <end position="35"/>
    </location>
</feature>
<proteinExistence type="predicted"/>
<dbReference type="InterPro" id="IPR011701">
    <property type="entry name" value="MFS"/>
</dbReference>
<feature type="transmembrane region" description="Helical" evidence="6">
    <location>
        <begin position="410"/>
        <end position="430"/>
    </location>
</feature>
<dbReference type="PROSITE" id="PS50850">
    <property type="entry name" value="MFS"/>
    <property type="match status" value="1"/>
</dbReference>
<feature type="non-terminal residue" evidence="8">
    <location>
        <position position="1"/>
    </location>
</feature>
<name>A0A381UHI9_9ZZZZ</name>
<dbReference type="SUPFAM" id="SSF103473">
    <property type="entry name" value="MFS general substrate transporter"/>
    <property type="match status" value="1"/>
</dbReference>